<keyword evidence="2" id="KW-0902">Two-component regulatory system</keyword>
<dbReference type="Gene3D" id="3.40.50.2300">
    <property type="match status" value="1"/>
</dbReference>
<dbReference type="Pfam" id="PF00072">
    <property type="entry name" value="Response_reg"/>
    <property type="match status" value="1"/>
</dbReference>
<feature type="domain" description="Response regulatory" evidence="8">
    <location>
        <begin position="8"/>
        <end position="121"/>
    </location>
</feature>
<dbReference type="GO" id="GO:0000976">
    <property type="term" value="F:transcription cis-regulatory region binding"/>
    <property type="evidence" value="ECO:0007669"/>
    <property type="project" value="TreeGrafter"/>
</dbReference>
<evidence type="ECO:0000256" key="5">
    <source>
        <dbReference type="ARBA" id="ARBA00023163"/>
    </source>
</evidence>
<organism evidence="10 11">
    <name type="scientific">Microlunatus endophyticus</name>
    <dbReference type="NCBI Taxonomy" id="1716077"/>
    <lineage>
        <taxon>Bacteria</taxon>
        <taxon>Bacillati</taxon>
        <taxon>Actinomycetota</taxon>
        <taxon>Actinomycetes</taxon>
        <taxon>Propionibacteriales</taxon>
        <taxon>Propionibacteriaceae</taxon>
        <taxon>Microlunatus</taxon>
    </lineage>
</organism>
<dbReference type="InterPro" id="IPR016032">
    <property type="entry name" value="Sig_transdc_resp-reg_C-effctor"/>
</dbReference>
<dbReference type="Proteomes" id="UP000613840">
    <property type="component" value="Unassembled WGS sequence"/>
</dbReference>
<keyword evidence="5" id="KW-0804">Transcription</keyword>
<evidence type="ECO:0000256" key="4">
    <source>
        <dbReference type="ARBA" id="ARBA00023125"/>
    </source>
</evidence>
<dbReference type="SMART" id="SM00862">
    <property type="entry name" value="Trans_reg_C"/>
    <property type="match status" value="1"/>
</dbReference>
<evidence type="ECO:0000313" key="11">
    <source>
        <dbReference type="Proteomes" id="UP000613840"/>
    </source>
</evidence>
<dbReference type="AlphaFoldDB" id="A0A917SHB3"/>
<evidence type="ECO:0000259" key="9">
    <source>
        <dbReference type="PROSITE" id="PS51755"/>
    </source>
</evidence>
<sequence>METVAVSRVVVVEDSEAIRASVCAALTAQGLEVVGLPDGTELEAVLAGPRIDVIILDLMLPGRDGLELLEVVRRVSTAAVLIVTARDSTADRVTGLMQGADDYLVKPFAMSELLARIQAILRRTRPDAGAIVVGDLEISADGSTVRRGQCVIDLTQTERQVLDYLAAHRDQVVSKLQILTGVWGYDGFDPNVVEVHVSTLRRKLEADDRPRLLHTVRGRGYRLSGTS</sequence>
<reference evidence="10" key="1">
    <citation type="journal article" date="2014" name="Int. J. Syst. Evol. Microbiol.">
        <title>Complete genome sequence of Corynebacterium casei LMG S-19264T (=DSM 44701T), isolated from a smear-ripened cheese.</title>
        <authorList>
            <consortium name="US DOE Joint Genome Institute (JGI-PGF)"/>
            <person name="Walter F."/>
            <person name="Albersmeier A."/>
            <person name="Kalinowski J."/>
            <person name="Ruckert C."/>
        </authorList>
    </citation>
    <scope>NUCLEOTIDE SEQUENCE</scope>
    <source>
        <strain evidence="10">CGMCC 4.7306</strain>
    </source>
</reference>
<dbReference type="PROSITE" id="PS50110">
    <property type="entry name" value="RESPONSE_REGULATORY"/>
    <property type="match status" value="1"/>
</dbReference>
<evidence type="ECO:0000256" key="6">
    <source>
        <dbReference type="PROSITE-ProRule" id="PRU00169"/>
    </source>
</evidence>
<keyword evidence="11" id="KW-1185">Reference proteome</keyword>
<dbReference type="GO" id="GO:0005829">
    <property type="term" value="C:cytosol"/>
    <property type="evidence" value="ECO:0007669"/>
    <property type="project" value="TreeGrafter"/>
</dbReference>
<dbReference type="Gene3D" id="6.10.250.690">
    <property type="match status" value="1"/>
</dbReference>
<comment type="caution">
    <text evidence="10">The sequence shown here is derived from an EMBL/GenBank/DDBJ whole genome shotgun (WGS) entry which is preliminary data.</text>
</comment>
<evidence type="ECO:0000256" key="1">
    <source>
        <dbReference type="ARBA" id="ARBA00022553"/>
    </source>
</evidence>
<feature type="domain" description="OmpR/PhoB-type" evidence="9">
    <location>
        <begin position="128"/>
        <end position="225"/>
    </location>
</feature>
<dbReference type="PANTHER" id="PTHR48111:SF1">
    <property type="entry name" value="TWO-COMPONENT RESPONSE REGULATOR ORR33"/>
    <property type="match status" value="1"/>
</dbReference>
<dbReference type="InterPro" id="IPR036388">
    <property type="entry name" value="WH-like_DNA-bd_sf"/>
</dbReference>
<dbReference type="Gene3D" id="1.10.10.10">
    <property type="entry name" value="Winged helix-like DNA-binding domain superfamily/Winged helix DNA-binding domain"/>
    <property type="match status" value="1"/>
</dbReference>
<dbReference type="SUPFAM" id="SSF46894">
    <property type="entry name" value="C-terminal effector domain of the bipartite response regulators"/>
    <property type="match status" value="1"/>
</dbReference>
<evidence type="ECO:0000256" key="7">
    <source>
        <dbReference type="PROSITE-ProRule" id="PRU01091"/>
    </source>
</evidence>
<evidence type="ECO:0000313" key="10">
    <source>
        <dbReference type="EMBL" id="GGL77667.1"/>
    </source>
</evidence>
<protein>
    <submittedName>
        <fullName evidence="10">DNA-binding response regulator</fullName>
    </submittedName>
</protein>
<dbReference type="SMART" id="SM00448">
    <property type="entry name" value="REC"/>
    <property type="match status" value="1"/>
</dbReference>
<evidence type="ECO:0000256" key="2">
    <source>
        <dbReference type="ARBA" id="ARBA00023012"/>
    </source>
</evidence>
<gene>
    <name evidence="10" type="primary">prrA</name>
    <name evidence="10" type="ORF">GCM10011575_39840</name>
</gene>
<keyword evidence="1 6" id="KW-0597">Phosphoprotein</keyword>
<reference evidence="10" key="2">
    <citation type="submission" date="2020-09" db="EMBL/GenBank/DDBJ databases">
        <authorList>
            <person name="Sun Q."/>
            <person name="Zhou Y."/>
        </authorList>
    </citation>
    <scope>NUCLEOTIDE SEQUENCE</scope>
    <source>
        <strain evidence="10">CGMCC 4.7306</strain>
    </source>
</reference>
<keyword evidence="3" id="KW-0805">Transcription regulation</keyword>
<name>A0A917SHB3_9ACTN</name>
<feature type="DNA-binding region" description="OmpR/PhoB-type" evidence="7">
    <location>
        <begin position="128"/>
        <end position="225"/>
    </location>
</feature>
<dbReference type="Pfam" id="PF00486">
    <property type="entry name" value="Trans_reg_C"/>
    <property type="match status" value="1"/>
</dbReference>
<dbReference type="InterPro" id="IPR001789">
    <property type="entry name" value="Sig_transdc_resp-reg_receiver"/>
</dbReference>
<dbReference type="PROSITE" id="PS51755">
    <property type="entry name" value="OMPR_PHOB"/>
    <property type="match status" value="1"/>
</dbReference>
<dbReference type="InterPro" id="IPR011006">
    <property type="entry name" value="CheY-like_superfamily"/>
</dbReference>
<dbReference type="InterPro" id="IPR039420">
    <property type="entry name" value="WalR-like"/>
</dbReference>
<keyword evidence="4 7" id="KW-0238">DNA-binding</keyword>
<proteinExistence type="predicted"/>
<dbReference type="EMBL" id="BMMZ01000012">
    <property type="protein sequence ID" value="GGL77667.1"/>
    <property type="molecule type" value="Genomic_DNA"/>
</dbReference>
<dbReference type="PANTHER" id="PTHR48111">
    <property type="entry name" value="REGULATOR OF RPOS"/>
    <property type="match status" value="1"/>
</dbReference>
<evidence type="ECO:0000256" key="3">
    <source>
        <dbReference type="ARBA" id="ARBA00023015"/>
    </source>
</evidence>
<dbReference type="InterPro" id="IPR001867">
    <property type="entry name" value="OmpR/PhoB-type_DNA-bd"/>
</dbReference>
<dbReference type="CDD" id="cd00383">
    <property type="entry name" value="trans_reg_C"/>
    <property type="match status" value="1"/>
</dbReference>
<dbReference type="SUPFAM" id="SSF52172">
    <property type="entry name" value="CheY-like"/>
    <property type="match status" value="1"/>
</dbReference>
<dbReference type="GO" id="GO:0000156">
    <property type="term" value="F:phosphorelay response regulator activity"/>
    <property type="evidence" value="ECO:0007669"/>
    <property type="project" value="TreeGrafter"/>
</dbReference>
<evidence type="ECO:0000259" key="8">
    <source>
        <dbReference type="PROSITE" id="PS50110"/>
    </source>
</evidence>
<feature type="modified residue" description="4-aspartylphosphate" evidence="6">
    <location>
        <position position="57"/>
    </location>
</feature>
<accession>A0A917SHB3</accession>
<dbReference type="GO" id="GO:0032993">
    <property type="term" value="C:protein-DNA complex"/>
    <property type="evidence" value="ECO:0007669"/>
    <property type="project" value="TreeGrafter"/>
</dbReference>
<dbReference type="GO" id="GO:0006355">
    <property type="term" value="P:regulation of DNA-templated transcription"/>
    <property type="evidence" value="ECO:0007669"/>
    <property type="project" value="InterPro"/>
</dbReference>